<feature type="non-terminal residue" evidence="1">
    <location>
        <position position="231"/>
    </location>
</feature>
<comment type="caution">
    <text evidence="1">The sequence shown here is derived from an EMBL/GenBank/DDBJ whole genome shotgun (WGS) entry which is preliminary data.</text>
</comment>
<gene>
    <name evidence="1" type="ORF">S03H2_23298</name>
</gene>
<accession>X1GGZ0</accession>
<dbReference type="InterPro" id="IPR016024">
    <property type="entry name" value="ARM-type_fold"/>
</dbReference>
<dbReference type="AlphaFoldDB" id="X1GGZ0"/>
<dbReference type="SUPFAM" id="SSF48371">
    <property type="entry name" value="ARM repeat"/>
    <property type="match status" value="1"/>
</dbReference>
<proteinExistence type="predicted"/>
<evidence type="ECO:0000313" key="1">
    <source>
        <dbReference type="EMBL" id="GAH44075.1"/>
    </source>
</evidence>
<name>X1GGZ0_9ZZZZ</name>
<dbReference type="EMBL" id="BARU01012707">
    <property type="protein sequence ID" value="GAH44075.1"/>
    <property type="molecule type" value="Genomic_DNA"/>
</dbReference>
<sequence>QPYSESVAKILENLPSEHRIEILQGIELKPFVLKLFSNLSDETLVKLIVTMTEHQKKGEVKNVLNVLGKDKFSNIMPTLKEKIPDLYEYLAQIGLLLSEKISSTISKDDLRISIRPYYNMLDSQNARIREEGLRSLITLADRFTGQKNYELVKEIVSRISLAIAQESVNEVIFNLIENLIRLYQTSKAHNQDKLCLSILEPFRKIVGRGELSQTDKKKIIKFFSEIGNPVV</sequence>
<protein>
    <submittedName>
        <fullName evidence="1">Uncharacterized protein</fullName>
    </submittedName>
</protein>
<feature type="non-terminal residue" evidence="1">
    <location>
        <position position="1"/>
    </location>
</feature>
<organism evidence="1">
    <name type="scientific">marine sediment metagenome</name>
    <dbReference type="NCBI Taxonomy" id="412755"/>
    <lineage>
        <taxon>unclassified sequences</taxon>
        <taxon>metagenomes</taxon>
        <taxon>ecological metagenomes</taxon>
    </lineage>
</organism>
<reference evidence="1" key="1">
    <citation type="journal article" date="2014" name="Front. Microbiol.">
        <title>High frequency of phylogenetically diverse reductive dehalogenase-homologous genes in deep subseafloor sedimentary metagenomes.</title>
        <authorList>
            <person name="Kawai M."/>
            <person name="Futagami T."/>
            <person name="Toyoda A."/>
            <person name="Takaki Y."/>
            <person name="Nishi S."/>
            <person name="Hori S."/>
            <person name="Arai W."/>
            <person name="Tsubouchi T."/>
            <person name="Morono Y."/>
            <person name="Uchiyama I."/>
            <person name="Ito T."/>
            <person name="Fujiyama A."/>
            <person name="Inagaki F."/>
            <person name="Takami H."/>
        </authorList>
    </citation>
    <scope>NUCLEOTIDE SEQUENCE</scope>
    <source>
        <strain evidence="1">Expedition CK06-06</strain>
    </source>
</reference>